<proteinExistence type="predicted"/>
<keyword evidence="3" id="KW-1185">Reference proteome</keyword>
<gene>
    <name evidence="2" type="ORF">PLEPLA_LOCUS23277</name>
</gene>
<dbReference type="AlphaFoldDB" id="A0A9N7YRV6"/>
<dbReference type="EMBL" id="CADEAL010001744">
    <property type="protein sequence ID" value="CAB1435185.1"/>
    <property type="molecule type" value="Genomic_DNA"/>
</dbReference>
<feature type="compositionally biased region" description="Basic and acidic residues" evidence="1">
    <location>
        <begin position="10"/>
        <end position="22"/>
    </location>
</feature>
<dbReference type="Proteomes" id="UP001153269">
    <property type="component" value="Unassembled WGS sequence"/>
</dbReference>
<evidence type="ECO:0000313" key="3">
    <source>
        <dbReference type="Proteomes" id="UP001153269"/>
    </source>
</evidence>
<evidence type="ECO:0000256" key="1">
    <source>
        <dbReference type="SAM" id="MobiDB-lite"/>
    </source>
</evidence>
<comment type="caution">
    <text evidence="2">The sequence shown here is derived from an EMBL/GenBank/DDBJ whole genome shotgun (WGS) entry which is preliminary data.</text>
</comment>
<sequence length="106" mass="11840">MSLRRASRHWSKDWSRAGEGARRSTARIFDAETHGTTQHLRASGAERHWSRDWSHNAWCRISDAETQDVSRERSGAEQALEKGLGSDTVKVSDAEDQSGRLPGPPV</sequence>
<evidence type="ECO:0000313" key="2">
    <source>
        <dbReference type="EMBL" id="CAB1435185.1"/>
    </source>
</evidence>
<name>A0A9N7YRV6_PLEPL</name>
<protein>
    <submittedName>
        <fullName evidence="2">Uncharacterized protein</fullName>
    </submittedName>
</protein>
<accession>A0A9N7YRV6</accession>
<organism evidence="2 3">
    <name type="scientific">Pleuronectes platessa</name>
    <name type="common">European plaice</name>
    <dbReference type="NCBI Taxonomy" id="8262"/>
    <lineage>
        <taxon>Eukaryota</taxon>
        <taxon>Metazoa</taxon>
        <taxon>Chordata</taxon>
        <taxon>Craniata</taxon>
        <taxon>Vertebrata</taxon>
        <taxon>Euteleostomi</taxon>
        <taxon>Actinopterygii</taxon>
        <taxon>Neopterygii</taxon>
        <taxon>Teleostei</taxon>
        <taxon>Neoteleostei</taxon>
        <taxon>Acanthomorphata</taxon>
        <taxon>Carangaria</taxon>
        <taxon>Pleuronectiformes</taxon>
        <taxon>Pleuronectoidei</taxon>
        <taxon>Pleuronectidae</taxon>
        <taxon>Pleuronectes</taxon>
    </lineage>
</organism>
<reference evidence="2" key="1">
    <citation type="submission" date="2020-03" db="EMBL/GenBank/DDBJ databases">
        <authorList>
            <person name="Weist P."/>
        </authorList>
    </citation>
    <scope>NUCLEOTIDE SEQUENCE</scope>
</reference>
<feature type="region of interest" description="Disordered" evidence="1">
    <location>
        <begin position="1"/>
        <end position="23"/>
    </location>
</feature>
<feature type="region of interest" description="Disordered" evidence="1">
    <location>
        <begin position="66"/>
        <end position="106"/>
    </location>
</feature>